<protein>
    <submittedName>
        <fullName evidence="1">Uncharacterized protein</fullName>
    </submittedName>
</protein>
<reference evidence="1" key="1">
    <citation type="journal article" date="2020" name="Nat. Commun.">
        <title>Large-scale genome sequencing of mycorrhizal fungi provides insights into the early evolution of symbiotic traits.</title>
        <authorList>
            <person name="Miyauchi S."/>
            <person name="Kiss E."/>
            <person name="Kuo A."/>
            <person name="Drula E."/>
            <person name="Kohler A."/>
            <person name="Sanchez-Garcia M."/>
            <person name="Morin E."/>
            <person name="Andreopoulos B."/>
            <person name="Barry K.W."/>
            <person name="Bonito G."/>
            <person name="Buee M."/>
            <person name="Carver A."/>
            <person name="Chen C."/>
            <person name="Cichocki N."/>
            <person name="Clum A."/>
            <person name="Culley D."/>
            <person name="Crous P.W."/>
            <person name="Fauchery L."/>
            <person name="Girlanda M."/>
            <person name="Hayes R.D."/>
            <person name="Keri Z."/>
            <person name="LaButti K."/>
            <person name="Lipzen A."/>
            <person name="Lombard V."/>
            <person name="Magnuson J."/>
            <person name="Maillard F."/>
            <person name="Murat C."/>
            <person name="Nolan M."/>
            <person name="Ohm R.A."/>
            <person name="Pangilinan J."/>
            <person name="Pereira M.F."/>
            <person name="Perotto S."/>
            <person name="Peter M."/>
            <person name="Pfister S."/>
            <person name="Riley R."/>
            <person name="Sitrit Y."/>
            <person name="Stielow J.B."/>
            <person name="Szollosi G."/>
            <person name="Zifcakova L."/>
            <person name="Stursova M."/>
            <person name="Spatafora J.W."/>
            <person name="Tedersoo L."/>
            <person name="Vaario L.M."/>
            <person name="Yamada A."/>
            <person name="Yan M."/>
            <person name="Wang P."/>
            <person name="Xu J."/>
            <person name="Bruns T."/>
            <person name="Baldrian P."/>
            <person name="Vilgalys R."/>
            <person name="Dunand C."/>
            <person name="Henrissat B."/>
            <person name="Grigoriev I.V."/>
            <person name="Hibbett D."/>
            <person name="Nagy L.G."/>
            <person name="Martin F.M."/>
        </authorList>
    </citation>
    <scope>NUCLEOTIDE SEQUENCE</scope>
    <source>
        <strain evidence="1">UP504</strain>
    </source>
</reference>
<sequence length="82" mass="8886">MACMHDGSEVIIRLYDSVIAMSSVEEELVGDKWSVTTMGWTENGVPWVLKLVAVPSTIMQCIYGSVETLYPIMVAFLGASAG</sequence>
<keyword evidence="2" id="KW-1185">Reference proteome</keyword>
<accession>A0A9P6ANW7</accession>
<evidence type="ECO:0000313" key="2">
    <source>
        <dbReference type="Proteomes" id="UP000886523"/>
    </source>
</evidence>
<name>A0A9P6ANW7_9AGAM</name>
<dbReference type="OrthoDB" id="1930760at2759"/>
<dbReference type="Proteomes" id="UP000886523">
    <property type="component" value="Unassembled WGS sequence"/>
</dbReference>
<evidence type="ECO:0000313" key="1">
    <source>
        <dbReference type="EMBL" id="KAF9509329.1"/>
    </source>
</evidence>
<organism evidence="1 2">
    <name type="scientific">Hydnum rufescens UP504</name>
    <dbReference type="NCBI Taxonomy" id="1448309"/>
    <lineage>
        <taxon>Eukaryota</taxon>
        <taxon>Fungi</taxon>
        <taxon>Dikarya</taxon>
        <taxon>Basidiomycota</taxon>
        <taxon>Agaricomycotina</taxon>
        <taxon>Agaricomycetes</taxon>
        <taxon>Cantharellales</taxon>
        <taxon>Hydnaceae</taxon>
        <taxon>Hydnum</taxon>
    </lineage>
</organism>
<gene>
    <name evidence="1" type="ORF">BS47DRAFT_158197</name>
</gene>
<comment type="caution">
    <text evidence="1">The sequence shown here is derived from an EMBL/GenBank/DDBJ whole genome shotgun (WGS) entry which is preliminary data.</text>
</comment>
<dbReference type="AlphaFoldDB" id="A0A9P6ANW7"/>
<proteinExistence type="predicted"/>
<dbReference type="EMBL" id="MU129037">
    <property type="protein sequence ID" value="KAF9509329.1"/>
    <property type="molecule type" value="Genomic_DNA"/>
</dbReference>